<dbReference type="Proteomes" id="UP000198211">
    <property type="component" value="Unassembled WGS sequence"/>
</dbReference>
<proteinExistence type="predicted"/>
<reference evidence="3" key="1">
    <citation type="submission" date="2017-03" db="EMBL/GenBank/DDBJ databases">
        <title>Phytopthora megakarya and P. palmivora, two closely related causual agents of cacao black pod achieved similar genome size and gene model numbers by different mechanisms.</title>
        <authorList>
            <person name="Ali S."/>
            <person name="Shao J."/>
            <person name="Larry D.J."/>
            <person name="Kronmiller B."/>
            <person name="Shen D."/>
            <person name="Strem M.D."/>
            <person name="Melnick R.L."/>
            <person name="Guiltinan M.J."/>
            <person name="Tyler B.M."/>
            <person name="Meinhardt L.W."/>
            <person name="Bailey B.A."/>
        </authorList>
    </citation>
    <scope>NUCLEOTIDE SEQUENCE [LARGE SCALE GENOMIC DNA]</scope>
    <source>
        <strain evidence="3">zdho120</strain>
    </source>
</reference>
<gene>
    <name evidence="2" type="ORF">PHMEG_00040600</name>
</gene>
<dbReference type="EMBL" id="NBNE01021327">
    <property type="protein sequence ID" value="OWY90999.1"/>
    <property type="molecule type" value="Genomic_DNA"/>
</dbReference>
<evidence type="ECO:0008006" key="4">
    <source>
        <dbReference type="Google" id="ProtNLM"/>
    </source>
</evidence>
<feature type="region of interest" description="Disordered" evidence="1">
    <location>
        <begin position="180"/>
        <end position="204"/>
    </location>
</feature>
<dbReference type="Gene3D" id="2.40.70.10">
    <property type="entry name" value="Acid Proteases"/>
    <property type="match status" value="1"/>
</dbReference>
<name>A0A225UFV0_9STRA</name>
<organism evidence="2 3">
    <name type="scientific">Phytophthora megakarya</name>
    <dbReference type="NCBI Taxonomy" id="4795"/>
    <lineage>
        <taxon>Eukaryota</taxon>
        <taxon>Sar</taxon>
        <taxon>Stramenopiles</taxon>
        <taxon>Oomycota</taxon>
        <taxon>Peronosporomycetes</taxon>
        <taxon>Peronosporales</taxon>
        <taxon>Peronosporaceae</taxon>
        <taxon>Phytophthora</taxon>
    </lineage>
</organism>
<feature type="non-terminal residue" evidence="2">
    <location>
        <position position="1"/>
    </location>
</feature>
<feature type="region of interest" description="Disordered" evidence="1">
    <location>
        <begin position="115"/>
        <end position="140"/>
    </location>
</feature>
<keyword evidence="3" id="KW-1185">Reference proteome</keyword>
<accession>A0A225UFV0</accession>
<protein>
    <recommendedName>
        <fullName evidence="4">Eukaryotic/viral aspartic protease</fullName>
    </recommendedName>
</protein>
<comment type="caution">
    <text evidence="2">The sequence shown here is derived from an EMBL/GenBank/DDBJ whole genome shotgun (WGS) entry which is preliminary data.</text>
</comment>
<dbReference type="OrthoDB" id="117285at2759"/>
<evidence type="ECO:0000313" key="2">
    <source>
        <dbReference type="EMBL" id="OWY90999.1"/>
    </source>
</evidence>
<sequence>AKIVSKIHNEKAILLLDTDTEVSIVDTAFARKVGCYIDSSQIQDCVGIGDNVYRTEGRTRTKVTLAGSLVYFFDIWVGDRSGQEAILGMDFIVPGPAVERPEYETPRKILQRPRPTAIKCPKGGSSGDQEVPDHPSLDNPPLDCRPLEVASVASDGSDLSSIADDDFMSHVVTVMKALDDQDPGVSDITTADLPLVEDPAVETD</sequence>
<dbReference type="InterPro" id="IPR021109">
    <property type="entry name" value="Peptidase_aspartic_dom_sf"/>
</dbReference>
<dbReference type="AlphaFoldDB" id="A0A225UFV0"/>
<evidence type="ECO:0000313" key="3">
    <source>
        <dbReference type="Proteomes" id="UP000198211"/>
    </source>
</evidence>
<evidence type="ECO:0000256" key="1">
    <source>
        <dbReference type="SAM" id="MobiDB-lite"/>
    </source>
</evidence>